<dbReference type="Proteomes" id="UP000324170">
    <property type="component" value="Unassembled WGS sequence"/>
</dbReference>
<dbReference type="EMBL" id="FO704550">
    <property type="protein sequence ID" value="CDG16468.1"/>
    <property type="molecule type" value="Genomic_DNA"/>
</dbReference>
<evidence type="ECO:0000313" key="10">
    <source>
        <dbReference type="Proteomes" id="UP000324170"/>
    </source>
</evidence>
<proteinExistence type="predicted"/>
<dbReference type="HOGENOM" id="CLU_103526_1_0_6"/>
<protein>
    <submittedName>
        <fullName evidence="8">Hemoglobin</fullName>
    </submittedName>
</protein>
<dbReference type="RefSeq" id="WP_045968745.1">
    <property type="nucleotide sequence ID" value="NZ_CAWMED010000001.1"/>
</dbReference>
<dbReference type="InterPro" id="IPR001486">
    <property type="entry name" value="Hemoglobin_trunc"/>
</dbReference>
<dbReference type="InterPro" id="IPR012292">
    <property type="entry name" value="Globin/Proto"/>
</dbReference>
<dbReference type="GO" id="GO:0019825">
    <property type="term" value="F:oxygen binding"/>
    <property type="evidence" value="ECO:0007669"/>
    <property type="project" value="InterPro"/>
</dbReference>
<dbReference type="KEGG" id="xdo:XDD1_0765"/>
<keyword evidence="3 5" id="KW-0479">Metal-binding</keyword>
<evidence type="ECO:0000256" key="3">
    <source>
        <dbReference type="ARBA" id="ARBA00022723"/>
    </source>
</evidence>
<keyword evidence="4 5" id="KW-0408">Iron</keyword>
<evidence type="ECO:0000256" key="4">
    <source>
        <dbReference type="ARBA" id="ARBA00023004"/>
    </source>
</evidence>
<reference evidence="8 10" key="2">
    <citation type="submission" date="2019-07" db="EMBL/GenBank/DDBJ databases">
        <title>Genomic Encyclopedia of Type Strains, Phase I: the one thousand microbial genomes (KMG-I) project.</title>
        <authorList>
            <person name="Kyrpides N."/>
        </authorList>
    </citation>
    <scope>NUCLEOTIDE SEQUENCE [LARGE SCALE GENOMIC DNA]</scope>
    <source>
        <strain evidence="8 10">DSM 17909</strain>
    </source>
</reference>
<dbReference type="OrthoDB" id="25954at2"/>
<evidence type="ECO:0000256" key="1">
    <source>
        <dbReference type="ARBA" id="ARBA00022448"/>
    </source>
</evidence>
<dbReference type="Gene3D" id="1.10.490.10">
    <property type="entry name" value="Globins"/>
    <property type="match status" value="1"/>
</dbReference>
<sequence>MANETPTLFEWMGGREVLMKLMATFYAKVEKDELLAPLFKNMKSDHPGHVAMWLEEVLGGEKRYTDERGGFKVMLSRHRGRSIQPEQRKRWVTLLMESADEIGLPADPEFRAAFASYIEWGSRRAEANSQPNAAPSRRETVPKWGWGEAPPGTP</sequence>
<feature type="region of interest" description="Disordered" evidence="6">
    <location>
        <begin position="125"/>
        <end position="154"/>
    </location>
</feature>
<dbReference type="GO" id="GO:0020037">
    <property type="term" value="F:heme binding"/>
    <property type="evidence" value="ECO:0007669"/>
    <property type="project" value="InterPro"/>
</dbReference>
<dbReference type="EMBL" id="VNHN01000002">
    <property type="protein sequence ID" value="TYP16623.1"/>
    <property type="molecule type" value="Genomic_DNA"/>
</dbReference>
<feature type="binding site" description="distal binding residue" evidence="5">
    <location>
        <position position="49"/>
    </location>
    <ligand>
        <name>heme</name>
        <dbReference type="ChEBI" id="CHEBI:30413"/>
    </ligand>
    <ligandPart>
        <name>Fe</name>
        <dbReference type="ChEBI" id="CHEBI:18248"/>
    </ligandPart>
</feature>
<dbReference type="InterPro" id="IPR009050">
    <property type="entry name" value="Globin-like_sf"/>
</dbReference>
<dbReference type="AlphaFoldDB" id="A0A068QNG2"/>
<evidence type="ECO:0000313" key="9">
    <source>
        <dbReference type="Proteomes" id="UP000032721"/>
    </source>
</evidence>
<keyword evidence="2 5" id="KW-0349">Heme</keyword>
<evidence type="ECO:0000256" key="2">
    <source>
        <dbReference type="ARBA" id="ARBA00022617"/>
    </source>
</evidence>
<name>A0A068QNG2_9GAMM</name>
<evidence type="ECO:0000313" key="7">
    <source>
        <dbReference type="EMBL" id="CDG16468.1"/>
    </source>
</evidence>
<dbReference type="Pfam" id="PF01152">
    <property type="entry name" value="Bac_globin"/>
    <property type="match status" value="1"/>
</dbReference>
<dbReference type="SUPFAM" id="SSF46458">
    <property type="entry name" value="Globin-like"/>
    <property type="match status" value="1"/>
</dbReference>
<evidence type="ECO:0000256" key="5">
    <source>
        <dbReference type="PIRSR" id="PIRSR601486-1"/>
    </source>
</evidence>
<evidence type="ECO:0000313" key="8">
    <source>
        <dbReference type="EMBL" id="TYP16623.1"/>
    </source>
</evidence>
<organism evidence="7 9">
    <name type="scientific">Xenorhabdus doucetiae</name>
    <dbReference type="NCBI Taxonomy" id="351671"/>
    <lineage>
        <taxon>Bacteria</taxon>
        <taxon>Pseudomonadati</taxon>
        <taxon>Pseudomonadota</taxon>
        <taxon>Gammaproteobacteria</taxon>
        <taxon>Enterobacterales</taxon>
        <taxon>Morganellaceae</taxon>
        <taxon>Xenorhabdus</taxon>
    </lineage>
</organism>
<reference evidence="7 9" key="1">
    <citation type="submission" date="2013-07" db="EMBL/GenBank/DDBJ databases">
        <authorList>
            <person name="Genoscope - CEA"/>
        </authorList>
    </citation>
    <scope>NUCLEOTIDE SEQUENCE [LARGE SCALE GENOMIC DNA]</scope>
    <source>
        <strain evidence="7">FRM16</strain>
        <strain evidence="9">FRM16 / DSM 17909</strain>
    </source>
</reference>
<accession>A0A068QNG2</accession>
<dbReference type="STRING" id="351671.XDD1_0765"/>
<dbReference type="CDD" id="cd14775">
    <property type="entry name" value="TrHb2_O-like"/>
    <property type="match status" value="1"/>
</dbReference>
<gene>
    <name evidence="8" type="ORF">LY16_00221</name>
    <name evidence="7" type="ORF">XDD1_0765</name>
</gene>
<dbReference type="GO" id="GO:0046872">
    <property type="term" value="F:metal ion binding"/>
    <property type="evidence" value="ECO:0007669"/>
    <property type="project" value="UniProtKB-KW"/>
</dbReference>
<keyword evidence="10" id="KW-1185">Reference proteome</keyword>
<keyword evidence="1" id="KW-0813">Transport</keyword>
<dbReference type="Proteomes" id="UP000032721">
    <property type="component" value="Chromosome"/>
</dbReference>
<evidence type="ECO:0000256" key="6">
    <source>
        <dbReference type="SAM" id="MobiDB-lite"/>
    </source>
</evidence>